<evidence type="ECO:0000256" key="1">
    <source>
        <dbReference type="SAM" id="MobiDB-lite"/>
    </source>
</evidence>
<dbReference type="STRING" id="525640.SAMN04487971_10274"/>
<proteinExistence type="predicted"/>
<keyword evidence="2" id="KW-0472">Membrane</keyword>
<accession>A0A1G9DHV1</accession>
<keyword evidence="2" id="KW-0812">Transmembrane</keyword>
<gene>
    <name evidence="3" type="ORF">SAMN04487971_10274</name>
</gene>
<dbReference type="AlphaFoldDB" id="A0A1G9DHV1"/>
<evidence type="ECO:0000256" key="2">
    <source>
        <dbReference type="SAM" id="Phobius"/>
    </source>
</evidence>
<organism evidence="3 4">
    <name type="scientific">Paracoccus chinensis</name>
    <dbReference type="NCBI Taxonomy" id="525640"/>
    <lineage>
        <taxon>Bacteria</taxon>
        <taxon>Pseudomonadati</taxon>
        <taxon>Pseudomonadota</taxon>
        <taxon>Alphaproteobacteria</taxon>
        <taxon>Rhodobacterales</taxon>
        <taxon>Paracoccaceae</taxon>
        <taxon>Paracoccus</taxon>
    </lineage>
</organism>
<name>A0A1G9DHV1_9RHOB</name>
<protein>
    <recommendedName>
        <fullName evidence="5">Cell division protein FtsL</fullName>
    </recommendedName>
</protein>
<feature type="compositionally biased region" description="Low complexity" evidence="1">
    <location>
        <begin position="134"/>
        <end position="147"/>
    </location>
</feature>
<feature type="transmembrane region" description="Helical" evidence="2">
    <location>
        <begin position="6"/>
        <end position="21"/>
    </location>
</feature>
<keyword evidence="4" id="KW-1185">Reference proteome</keyword>
<dbReference type="Proteomes" id="UP000199555">
    <property type="component" value="Unassembled WGS sequence"/>
</dbReference>
<feature type="region of interest" description="Disordered" evidence="1">
    <location>
        <begin position="86"/>
        <end position="147"/>
    </location>
</feature>
<evidence type="ECO:0008006" key="5">
    <source>
        <dbReference type="Google" id="ProtNLM"/>
    </source>
</evidence>
<evidence type="ECO:0000313" key="4">
    <source>
        <dbReference type="Proteomes" id="UP000199555"/>
    </source>
</evidence>
<keyword evidence="2" id="KW-1133">Transmembrane helix</keyword>
<reference evidence="4" key="1">
    <citation type="submission" date="2016-10" db="EMBL/GenBank/DDBJ databases">
        <authorList>
            <person name="Varghese N."/>
            <person name="Submissions S."/>
        </authorList>
    </citation>
    <scope>NUCLEOTIDE SEQUENCE [LARGE SCALE GENOMIC DNA]</scope>
    <source>
        <strain evidence="4">CGMCC 1.7655</strain>
    </source>
</reference>
<dbReference type="RefSeq" id="WP_245688644.1">
    <property type="nucleotide sequence ID" value="NZ_FNGE01000002.1"/>
</dbReference>
<dbReference type="EMBL" id="FNGE01000002">
    <property type="protein sequence ID" value="SDK63472.1"/>
    <property type="molecule type" value="Genomic_DNA"/>
</dbReference>
<sequence>MRPLLYLMAAMVVMGLAFWAYRENYRTQAQIDQMQAVQRDIAGLRENLGVLRAEWAYLNRPDRLRQLVDMNFERLRLAPVQANQFGTARNIDYPPPEPVAPPTELTPGETTAGWVPRTPSNNRGAPVPRPALPLPADLVAEPDPTEE</sequence>
<evidence type="ECO:0000313" key="3">
    <source>
        <dbReference type="EMBL" id="SDK63472.1"/>
    </source>
</evidence>